<keyword evidence="4" id="KW-0560">Oxidoreductase</keyword>
<gene>
    <name evidence="7" type="ORF">Daesc_008851</name>
</gene>
<comment type="caution">
    <text evidence="7">The sequence shown here is derived from an EMBL/GenBank/DDBJ whole genome shotgun (WGS) entry which is preliminary data.</text>
</comment>
<sequence length="479" mass="53194">MGRLLSNPSTLLRIVRERNILISSPRISRHIPRSTSRFFATDSSQNSFNYKSNKTLYSSIGMGLNVLIVGAGVAGPALALLLQKSDPSYNITVIERFPSLRVAGQQIDIKNQGVDVLKKMGIFEAIKEACVDETGLEVVDSSGRQKALMGINPTGQSRRTLTSEFEIMRGDMVKVLYDASIKQDEQLKQGGGKGGLTYEFSKEVTELIQTDKGVEVTFSDGRKQNYDLVVAADGQASRTRRMAFGKEANDEAFKSIGVHAAYYAIPRSEDEGTLARVYSAPGKRMLFTRTSGRPMTQVLLFTMADAENLKKSYKESVEKHKEAFAKTFKGAGWQTDRLLDGMKTTTDFWAHELAQIRMKQLYEGRVALLGDAGYCPTPFTGMGVTGCLIGAYVLAGELARHKNDVPSALKEYNRVVRPGIDEIQKLPTELMGAFFPSSRLGVWILQNVLWAVSKIEPLTYRPKPEGDYVWRLPEYPELN</sequence>
<dbReference type="PRINTS" id="PR00420">
    <property type="entry name" value="RNGMNOXGNASE"/>
</dbReference>
<keyword evidence="5" id="KW-0472">Membrane</keyword>
<dbReference type="InterPro" id="IPR036188">
    <property type="entry name" value="FAD/NAD-bd_sf"/>
</dbReference>
<dbReference type="InterPro" id="IPR051704">
    <property type="entry name" value="FAD_aromatic-hydroxylase"/>
</dbReference>
<dbReference type="PANTHER" id="PTHR46865:SF7">
    <property type="entry name" value="MONOOXYGENASE, PUTATIVE (AFU_ORTHOLOGUE AFUA_8G07040)-RELATED"/>
    <property type="match status" value="1"/>
</dbReference>
<evidence type="ECO:0000313" key="8">
    <source>
        <dbReference type="Proteomes" id="UP001369815"/>
    </source>
</evidence>
<evidence type="ECO:0000256" key="3">
    <source>
        <dbReference type="ARBA" id="ARBA00022827"/>
    </source>
</evidence>
<evidence type="ECO:0000313" key="7">
    <source>
        <dbReference type="EMBL" id="KAK6950523.1"/>
    </source>
</evidence>
<evidence type="ECO:0000256" key="2">
    <source>
        <dbReference type="ARBA" id="ARBA00022630"/>
    </source>
</evidence>
<dbReference type="Pfam" id="PF01494">
    <property type="entry name" value="FAD_binding_3"/>
    <property type="match status" value="1"/>
</dbReference>
<dbReference type="Proteomes" id="UP001369815">
    <property type="component" value="Unassembled WGS sequence"/>
</dbReference>
<evidence type="ECO:0000256" key="5">
    <source>
        <dbReference type="SAM" id="Phobius"/>
    </source>
</evidence>
<keyword evidence="3" id="KW-0274">FAD</keyword>
<protein>
    <recommendedName>
        <fullName evidence="6">FAD-binding domain-containing protein</fullName>
    </recommendedName>
</protein>
<dbReference type="GO" id="GO:0071949">
    <property type="term" value="F:FAD binding"/>
    <property type="evidence" value="ECO:0007669"/>
    <property type="project" value="InterPro"/>
</dbReference>
<reference evidence="7 8" key="1">
    <citation type="journal article" date="2024" name="Front Chem Biol">
        <title>Unveiling the potential of Daldinia eschscholtzii MFLUCC 19-0629 through bioactivity and bioinformatics studies for enhanced sustainable agriculture production.</title>
        <authorList>
            <person name="Brooks S."/>
            <person name="Weaver J.A."/>
            <person name="Klomchit A."/>
            <person name="Alharthi S.A."/>
            <person name="Onlamun T."/>
            <person name="Nurani R."/>
            <person name="Vong T.K."/>
            <person name="Alberti F."/>
            <person name="Greco C."/>
        </authorList>
    </citation>
    <scope>NUCLEOTIDE SEQUENCE [LARGE SCALE GENOMIC DNA]</scope>
    <source>
        <strain evidence="7">MFLUCC 19-0629</strain>
    </source>
</reference>
<keyword evidence="2" id="KW-0285">Flavoprotein</keyword>
<dbReference type="EMBL" id="JBANMG010000008">
    <property type="protein sequence ID" value="KAK6950523.1"/>
    <property type="molecule type" value="Genomic_DNA"/>
</dbReference>
<evidence type="ECO:0000256" key="1">
    <source>
        <dbReference type="ARBA" id="ARBA00005179"/>
    </source>
</evidence>
<keyword evidence="5" id="KW-1133">Transmembrane helix</keyword>
<dbReference type="SUPFAM" id="SSF51905">
    <property type="entry name" value="FAD/NAD(P)-binding domain"/>
    <property type="match status" value="1"/>
</dbReference>
<evidence type="ECO:0000256" key="4">
    <source>
        <dbReference type="ARBA" id="ARBA00023002"/>
    </source>
</evidence>
<dbReference type="InterPro" id="IPR002938">
    <property type="entry name" value="FAD-bd"/>
</dbReference>
<comment type="pathway">
    <text evidence="1">Secondary metabolite biosynthesis.</text>
</comment>
<dbReference type="Gene3D" id="3.50.50.60">
    <property type="entry name" value="FAD/NAD(P)-binding domain"/>
    <property type="match status" value="1"/>
</dbReference>
<dbReference type="GO" id="GO:0016491">
    <property type="term" value="F:oxidoreductase activity"/>
    <property type="evidence" value="ECO:0007669"/>
    <property type="project" value="UniProtKB-KW"/>
</dbReference>
<name>A0AAX6MDI3_9PEZI</name>
<keyword evidence="5" id="KW-0812">Transmembrane</keyword>
<feature type="domain" description="FAD-binding" evidence="6">
    <location>
        <begin position="65"/>
        <end position="414"/>
    </location>
</feature>
<accession>A0AAX6MDI3</accession>
<dbReference type="AlphaFoldDB" id="A0AAX6MDI3"/>
<proteinExistence type="predicted"/>
<evidence type="ECO:0000259" key="6">
    <source>
        <dbReference type="Pfam" id="PF01494"/>
    </source>
</evidence>
<dbReference type="PANTHER" id="PTHR46865">
    <property type="entry name" value="OXIDOREDUCTASE-RELATED"/>
    <property type="match status" value="1"/>
</dbReference>
<keyword evidence="8" id="KW-1185">Reference proteome</keyword>
<organism evidence="7 8">
    <name type="scientific">Daldinia eschscholtzii</name>
    <dbReference type="NCBI Taxonomy" id="292717"/>
    <lineage>
        <taxon>Eukaryota</taxon>
        <taxon>Fungi</taxon>
        <taxon>Dikarya</taxon>
        <taxon>Ascomycota</taxon>
        <taxon>Pezizomycotina</taxon>
        <taxon>Sordariomycetes</taxon>
        <taxon>Xylariomycetidae</taxon>
        <taxon>Xylariales</taxon>
        <taxon>Hypoxylaceae</taxon>
        <taxon>Daldinia</taxon>
    </lineage>
</organism>
<dbReference type="Gene3D" id="3.30.9.10">
    <property type="entry name" value="D-Amino Acid Oxidase, subunit A, domain 2"/>
    <property type="match status" value="1"/>
</dbReference>
<feature type="transmembrane region" description="Helical" evidence="5">
    <location>
        <begin position="56"/>
        <end position="82"/>
    </location>
</feature>